<name>A0A4P1RTP4_LUPAN</name>
<keyword evidence="8" id="KW-0472">Membrane</keyword>
<sequence length="59" mass="6170">MATMNSSVLACSYTISSAGCNDLNAKLTSIPSVVSIPLSGKKLPMIKAQKARVPQCKES</sequence>
<evidence type="ECO:0000256" key="3">
    <source>
        <dbReference type="ARBA" id="ARBA00022528"/>
    </source>
</evidence>
<keyword evidence="7" id="KW-0793">Thylakoid</keyword>
<dbReference type="Proteomes" id="UP000188354">
    <property type="component" value="Chromosome LG01"/>
</dbReference>
<evidence type="ECO:0000256" key="2">
    <source>
        <dbReference type="ARBA" id="ARBA00010661"/>
    </source>
</evidence>
<organism evidence="9 10">
    <name type="scientific">Lupinus angustifolius</name>
    <name type="common">Narrow-leaved blue lupine</name>
    <dbReference type="NCBI Taxonomy" id="3871"/>
    <lineage>
        <taxon>Eukaryota</taxon>
        <taxon>Viridiplantae</taxon>
        <taxon>Streptophyta</taxon>
        <taxon>Embryophyta</taxon>
        <taxon>Tracheophyta</taxon>
        <taxon>Spermatophyta</taxon>
        <taxon>Magnoliopsida</taxon>
        <taxon>eudicotyledons</taxon>
        <taxon>Gunneridae</taxon>
        <taxon>Pentapetalae</taxon>
        <taxon>rosids</taxon>
        <taxon>fabids</taxon>
        <taxon>Fabales</taxon>
        <taxon>Fabaceae</taxon>
        <taxon>Papilionoideae</taxon>
        <taxon>50 kb inversion clade</taxon>
        <taxon>genistoids sensu lato</taxon>
        <taxon>core genistoids</taxon>
        <taxon>Genisteae</taxon>
        <taxon>Lupinus</taxon>
    </lineage>
</organism>
<keyword evidence="6" id="KW-0603">Photosystem I</keyword>
<dbReference type="Gramene" id="OIW18177">
    <property type="protein sequence ID" value="OIW18177"/>
    <property type="gene ID" value="TanjilG_31297"/>
</dbReference>
<evidence type="ECO:0000313" key="9">
    <source>
        <dbReference type="EMBL" id="OIW18177.1"/>
    </source>
</evidence>
<evidence type="ECO:0000313" key="10">
    <source>
        <dbReference type="Proteomes" id="UP000188354"/>
    </source>
</evidence>
<keyword evidence="10" id="KW-1185">Reference proteome</keyword>
<dbReference type="STRING" id="3871.A0A4P1RTP4"/>
<comment type="subcellular location">
    <subcellularLocation>
        <location evidence="1">Plastid</location>
        <location evidence="1">Chloroplast thylakoid membrane</location>
        <topology evidence="1">Peripheral membrane protein</topology>
        <orientation evidence="1">Lumenal side</orientation>
    </subcellularLocation>
</comment>
<dbReference type="GO" id="GO:0030093">
    <property type="term" value="C:chloroplast photosystem I"/>
    <property type="evidence" value="ECO:0007669"/>
    <property type="project" value="TreeGrafter"/>
</dbReference>
<keyword evidence="3" id="KW-0150">Chloroplast</keyword>
<evidence type="ECO:0000256" key="4">
    <source>
        <dbReference type="ARBA" id="ARBA00022531"/>
    </source>
</evidence>
<protein>
    <submittedName>
        <fullName evidence="9">Uncharacterized protein</fullName>
    </submittedName>
</protein>
<accession>A0A4P1RTP4</accession>
<evidence type="ECO:0000256" key="6">
    <source>
        <dbReference type="ARBA" id="ARBA00022836"/>
    </source>
</evidence>
<reference evidence="9 10" key="1">
    <citation type="journal article" date="2017" name="Plant Biotechnol. J.">
        <title>A comprehensive draft genome sequence for lupin (Lupinus angustifolius), an emerging health food: insights into plant-microbe interactions and legume evolution.</title>
        <authorList>
            <person name="Hane J.K."/>
            <person name="Ming Y."/>
            <person name="Kamphuis L.G."/>
            <person name="Nelson M.N."/>
            <person name="Garg G."/>
            <person name="Atkins C.A."/>
            <person name="Bayer P.E."/>
            <person name="Bravo A."/>
            <person name="Bringans S."/>
            <person name="Cannon S."/>
            <person name="Edwards D."/>
            <person name="Foley R."/>
            <person name="Gao L.L."/>
            <person name="Harrison M.J."/>
            <person name="Huang W."/>
            <person name="Hurgobin B."/>
            <person name="Li S."/>
            <person name="Liu C.W."/>
            <person name="McGrath A."/>
            <person name="Morahan G."/>
            <person name="Murray J."/>
            <person name="Weller J."/>
            <person name="Jian J."/>
            <person name="Singh K.B."/>
        </authorList>
    </citation>
    <scope>NUCLEOTIDE SEQUENCE [LARGE SCALE GENOMIC DNA]</scope>
    <source>
        <strain evidence="10">cv. Tanjil</strain>
        <tissue evidence="9">Whole plant</tissue>
    </source>
</reference>
<keyword evidence="5" id="KW-0934">Plastid</keyword>
<evidence type="ECO:0000256" key="8">
    <source>
        <dbReference type="ARBA" id="ARBA00023136"/>
    </source>
</evidence>
<evidence type="ECO:0000256" key="1">
    <source>
        <dbReference type="ARBA" id="ARBA00004622"/>
    </source>
</evidence>
<dbReference type="GO" id="GO:0015979">
    <property type="term" value="P:photosynthesis"/>
    <property type="evidence" value="ECO:0007669"/>
    <property type="project" value="UniProtKB-KW"/>
</dbReference>
<evidence type="ECO:0000256" key="7">
    <source>
        <dbReference type="ARBA" id="ARBA00023078"/>
    </source>
</evidence>
<dbReference type="EMBL" id="CM007361">
    <property type="protein sequence ID" value="OIW18177.1"/>
    <property type="molecule type" value="Genomic_DNA"/>
</dbReference>
<dbReference type="PANTHER" id="PTHR36814:SF1">
    <property type="entry name" value="PHOTOSYSTEM I REACTION CENTER SUBUNIT N, CHLOROPLASTIC"/>
    <property type="match status" value="1"/>
</dbReference>
<proteinExistence type="inferred from homology"/>
<comment type="similarity">
    <text evidence="2">Belongs to the psaN family.</text>
</comment>
<gene>
    <name evidence="9" type="ORF">TanjilG_31297</name>
</gene>
<dbReference type="PANTHER" id="PTHR36814">
    <property type="entry name" value="PHOTOSYSTEM I REACTION CENTER SUBUNIT N, CHLOROPLASTIC"/>
    <property type="match status" value="1"/>
</dbReference>
<keyword evidence="4" id="KW-0602">Photosynthesis</keyword>
<evidence type="ECO:0000256" key="5">
    <source>
        <dbReference type="ARBA" id="ARBA00022640"/>
    </source>
</evidence>
<dbReference type="AlphaFoldDB" id="A0A4P1RTP4"/>
<dbReference type="InterPro" id="IPR008796">
    <property type="entry name" value="PSAN"/>
</dbReference>